<feature type="transmembrane region" description="Helical" evidence="5">
    <location>
        <begin position="781"/>
        <end position="802"/>
    </location>
</feature>
<dbReference type="Gene3D" id="2.130.10.10">
    <property type="entry name" value="YVTN repeat-like/Quinoprotein amine dehydrogenase"/>
    <property type="match status" value="2"/>
</dbReference>
<evidence type="ECO:0000256" key="5">
    <source>
        <dbReference type="SAM" id="Phobius"/>
    </source>
</evidence>
<comment type="caution">
    <text evidence="8">The sequence shown here is derived from an EMBL/GenBank/DDBJ whole genome shotgun (WGS) entry which is preliminary data.</text>
</comment>
<dbReference type="InterPro" id="IPR043128">
    <property type="entry name" value="Rev_trsase/Diguanyl_cyclase"/>
</dbReference>
<comment type="cofactor">
    <cofactor evidence="1">
        <name>Mg(2+)</name>
        <dbReference type="ChEBI" id="CHEBI:18420"/>
    </cofactor>
</comment>
<evidence type="ECO:0000256" key="4">
    <source>
        <dbReference type="SAM" id="Coils"/>
    </source>
</evidence>
<keyword evidence="4" id="KW-0175">Coiled coil</keyword>
<evidence type="ECO:0000313" key="9">
    <source>
        <dbReference type="Proteomes" id="UP000241514"/>
    </source>
</evidence>
<evidence type="ECO:0000313" key="10">
    <source>
        <dbReference type="Proteomes" id="UP000242087"/>
    </source>
</evidence>
<comment type="catalytic activity">
    <reaction evidence="3">
        <text>2 GTP = 3',3'-c-di-GMP + 2 diphosphate</text>
        <dbReference type="Rhea" id="RHEA:24898"/>
        <dbReference type="ChEBI" id="CHEBI:33019"/>
        <dbReference type="ChEBI" id="CHEBI:37565"/>
        <dbReference type="ChEBI" id="CHEBI:58805"/>
        <dbReference type="EC" id="2.7.7.65"/>
    </reaction>
</comment>
<dbReference type="InterPro" id="IPR029787">
    <property type="entry name" value="Nucleotide_cyclase"/>
</dbReference>
<evidence type="ECO:0000256" key="2">
    <source>
        <dbReference type="ARBA" id="ARBA00012528"/>
    </source>
</evidence>
<dbReference type="GO" id="GO:0052621">
    <property type="term" value="F:diguanylate cyclase activity"/>
    <property type="evidence" value="ECO:0007669"/>
    <property type="project" value="UniProtKB-EC"/>
</dbReference>
<dbReference type="EMBL" id="PYVF01000012">
    <property type="protein sequence ID" value="PTB89640.1"/>
    <property type="molecule type" value="Genomic_DNA"/>
</dbReference>
<feature type="domain" description="GGDEF" evidence="6">
    <location>
        <begin position="857"/>
        <end position="989"/>
    </location>
</feature>
<organism evidence="8 10">
    <name type="scientific">Pseudidiomarina aestuarii</name>
    <dbReference type="NCBI Taxonomy" id="624146"/>
    <lineage>
        <taxon>Bacteria</taxon>
        <taxon>Pseudomonadati</taxon>
        <taxon>Pseudomonadota</taxon>
        <taxon>Gammaproteobacteria</taxon>
        <taxon>Alteromonadales</taxon>
        <taxon>Idiomarinaceae</taxon>
        <taxon>Pseudidiomarina</taxon>
    </lineage>
</organism>
<dbReference type="SUPFAM" id="SSF63829">
    <property type="entry name" value="Calcium-dependent phosphotriesterase"/>
    <property type="match status" value="3"/>
</dbReference>
<proteinExistence type="predicted"/>
<evidence type="ECO:0000259" key="6">
    <source>
        <dbReference type="PROSITE" id="PS50887"/>
    </source>
</evidence>
<dbReference type="EC" id="2.7.7.65" evidence="2"/>
<dbReference type="Gene3D" id="2.60.40.10">
    <property type="entry name" value="Immunoglobulins"/>
    <property type="match status" value="1"/>
</dbReference>
<dbReference type="SUPFAM" id="SSF55073">
    <property type="entry name" value="Nucleotide cyclase"/>
    <property type="match status" value="1"/>
</dbReference>
<dbReference type="PANTHER" id="PTHR45138">
    <property type="entry name" value="REGULATORY COMPONENTS OF SENSORY TRANSDUCTION SYSTEM"/>
    <property type="match status" value="1"/>
</dbReference>
<evidence type="ECO:0000256" key="3">
    <source>
        <dbReference type="ARBA" id="ARBA00034247"/>
    </source>
</evidence>
<keyword evidence="5" id="KW-0472">Membrane</keyword>
<dbReference type="PANTHER" id="PTHR45138:SF9">
    <property type="entry name" value="DIGUANYLATE CYCLASE DGCM-RELATED"/>
    <property type="match status" value="1"/>
</dbReference>
<sequence>MRDGGIGWLALSIALLLVFGPAPLLAQSSDSPEATASDFSPLVASVASKPLNQHALRSWSTRDGLPHNSVNRIAQSNEGYLWLATWEGPVRYNGREFVVFDDIDVTKMPEQGALDLAIDKNTNTVIVGGPRGGLVTFDGQQWQPNNLDSGYVFETVINDLGERWAATANGVFRIAADGSHTHYTTEHGLPSDFSFRLYAAPDLGKRQPRLWVGTESGVAYYDGVSDQFIPERSLPNVQIRALRLLSNGMMVIASDDGLFYQNQPDQPFRPWPQPVNGPITAIEEGPEGCLWVGTFEYGLGRVCSDSQDWISVADGLPNSHVLDIFKDRENNMWVSTHGGFAQLRDSLFTSFTPNQGLKGSYVRSINVDDNGVMWVGTNDGVSRRAARGFEAAEDDPLLKALSVLSIEPVGENIVYVGTYTEGVLQLTNGQVTAQLGRQQGLTHSEVRVVKSIPGTSLLLLGTPNGLMLAEGMPGSIRLVKRYTVADGMASDFVTSITIDSDGALWVTSTSSMTYFKSTEQPYSWRPEPVDLEAFTNARNTFAGVFHQGSVWFATDQGLLTRSIETANWRWLSRRNGLPFDKSFTINFDANDNLWLGGSRGILRIPAEDLQAWLKSEVDTVSYQLFTEADGMITRQLTTGGPASVVDRDGHIWFAAALGAVAVDPNQVEDHGVQSPPAVIESVRTDMGLLNSGDELDPNSSRVEFRYVGLGYYMPEHILYQVRLRGFDDNWIDRGRVLNTEYTALPAGEYTFSVRTKYPGGQWSLPTDFHFHKPAYFYQQPWFWFVLVISVLTITITSVHWRIRALENTRKRLQKMVREQTQELETLALQDALTGLANRRAFDQRLGEEVRRGKRHEANLTIGLLDLDHFKAINDRYLHTGGDQILKQISRVIQATVRDIDVVARWGGEEFAVILPHTNVYEARRILERVRIAVEEAQFEEFDRDAHVTVSIGIAELQRNESAEELLIRADRALYHAKGDGRNCLVIDTAALNT</sequence>
<dbReference type="Proteomes" id="UP000241514">
    <property type="component" value="Unassembled WGS sequence"/>
</dbReference>
<gene>
    <name evidence="8" type="ORF">C9927_01585</name>
    <name evidence="7" type="ORF">C9928_04380</name>
</gene>
<keyword evidence="5" id="KW-0812">Transmembrane</keyword>
<dbReference type="InterPro" id="IPR011110">
    <property type="entry name" value="Reg_prop"/>
</dbReference>
<dbReference type="AlphaFoldDB" id="A0A2T4D5W1"/>
<keyword evidence="5" id="KW-1133">Transmembrane helix</keyword>
<dbReference type="Proteomes" id="UP000242087">
    <property type="component" value="Unassembled WGS sequence"/>
</dbReference>
<dbReference type="FunFam" id="3.30.70.270:FF:000001">
    <property type="entry name" value="Diguanylate cyclase domain protein"/>
    <property type="match status" value="1"/>
</dbReference>
<dbReference type="Pfam" id="PF07495">
    <property type="entry name" value="Y_Y_Y"/>
    <property type="match status" value="1"/>
</dbReference>
<feature type="coiled-coil region" evidence="4">
    <location>
        <begin position="802"/>
        <end position="829"/>
    </location>
</feature>
<protein>
    <recommendedName>
        <fullName evidence="2">diguanylate cyclase</fullName>
        <ecNumber evidence="2">2.7.7.65</ecNumber>
    </recommendedName>
</protein>
<evidence type="ECO:0000256" key="1">
    <source>
        <dbReference type="ARBA" id="ARBA00001946"/>
    </source>
</evidence>
<dbReference type="NCBIfam" id="TIGR00254">
    <property type="entry name" value="GGDEF"/>
    <property type="match status" value="1"/>
</dbReference>
<reference evidence="9 10" key="1">
    <citation type="submission" date="2018-03" db="EMBL/GenBank/DDBJ databases">
        <title>Cross-interface Injection: A General Nanoliter Liquid Handling Method Applied to Single Cells Genome Amplification Automated Nanoliter Liquid Handling Applied to Single Cell Multiple Displacement Amplification.</title>
        <authorList>
            <person name="Yun J."/>
            <person name="Xu P."/>
            <person name="Xu J."/>
            <person name="Dai X."/>
            <person name="Wang Y."/>
            <person name="Zheng X."/>
            <person name="Cao C."/>
            <person name="Yi Q."/>
            <person name="Zhu Y."/>
            <person name="Wang L."/>
            <person name="Dong Z."/>
            <person name="Huang Y."/>
            <person name="Huang L."/>
            <person name="Du W."/>
        </authorList>
    </citation>
    <scope>NUCLEOTIDE SEQUENCE [LARGE SCALE GENOMIC DNA]</scope>
    <source>
        <strain evidence="8 10">A12-4</strain>
        <strain evidence="7 9">A9-4</strain>
    </source>
</reference>
<accession>A0A2T4D5W1</accession>
<dbReference type="InterPro" id="IPR013783">
    <property type="entry name" value="Ig-like_fold"/>
</dbReference>
<name>A0A2T4D5W1_9GAMM</name>
<dbReference type="InterPro" id="IPR050469">
    <property type="entry name" value="Diguanylate_Cyclase"/>
</dbReference>
<dbReference type="Pfam" id="PF00990">
    <property type="entry name" value="GGDEF"/>
    <property type="match status" value="1"/>
</dbReference>
<dbReference type="Gene3D" id="3.30.70.270">
    <property type="match status" value="1"/>
</dbReference>
<dbReference type="PROSITE" id="PS50887">
    <property type="entry name" value="GGDEF"/>
    <property type="match status" value="1"/>
</dbReference>
<dbReference type="InterPro" id="IPR015943">
    <property type="entry name" value="WD40/YVTN_repeat-like_dom_sf"/>
</dbReference>
<evidence type="ECO:0000313" key="8">
    <source>
        <dbReference type="EMBL" id="PTB89640.1"/>
    </source>
</evidence>
<dbReference type="CDD" id="cd01949">
    <property type="entry name" value="GGDEF"/>
    <property type="match status" value="1"/>
</dbReference>
<evidence type="ECO:0000313" key="7">
    <source>
        <dbReference type="EMBL" id="PTB89201.1"/>
    </source>
</evidence>
<dbReference type="SMART" id="SM00267">
    <property type="entry name" value="GGDEF"/>
    <property type="match status" value="1"/>
</dbReference>
<dbReference type="InterPro" id="IPR000160">
    <property type="entry name" value="GGDEF_dom"/>
</dbReference>
<dbReference type="InterPro" id="IPR011123">
    <property type="entry name" value="Y_Y_Y"/>
</dbReference>
<dbReference type="EMBL" id="PYVG01000019">
    <property type="protein sequence ID" value="PTB89201.1"/>
    <property type="molecule type" value="Genomic_DNA"/>
</dbReference>
<dbReference type="Pfam" id="PF07494">
    <property type="entry name" value="Reg_prop"/>
    <property type="match status" value="3"/>
</dbReference>